<dbReference type="AlphaFoldDB" id="J0WYD6"/>
<accession>J0WYD6</accession>
<dbReference type="GO" id="GO:0032259">
    <property type="term" value="P:methylation"/>
    <property type="evidence" value="ECO:0007669"/>
    <property type="project" value="UniProtKB-KW"/>
</dbReference>
<dbReference type="STRING" id="857290.HMPREF9156_01084"/>
<comment type="caution">
    <text evidence="4">The sequence shown here is derived from an EMBL/GenBank/DDBJ whole genome shotgun (WGS) entry which is preliminary data.</text>
</comment>
<organism evidence="4 5">
    <name type="scientific">Scardovia wiggsiae F0424</name>
    <dbReference type="NCBI Taxonomy" id="857290"/>
    <lineage>
        <taxon>Bacteria</taxon>
        <taxon>Bacillati</taxon>
        <taxon>Actinomycetota</taxon>
        <taxon>Actinomycetes</taxon>
        <taxon>Bifidobacteriales</taxon>
        <taxon>Bifidobacteriaceae</taxon>
        <taxon>Scardovia</taxon>
    </lineage>
</organism>
<dbReference type="OrthoDB" id="9764961at2"/>
<dbReference type="Pfam" id="PF05175">
    <property type="entry name" value="MTS"/>
    <property type="match status" value="1"/>
</dbReference>
<dbReference type="eggNOG" id="COG2813">
    <property type="taxonomic scope" value="Bacteria"/>
</dbReference>
<feature type="domain" description="Methyltransferase small" evidence="3">
    <location>
        <begin position="33"/>
        <end position="185"/>
    </location>
</feature>
<dbReference type="GO" id="GO:0008757">
    <property type="term" value="F:S-adenosylmethionine-dependent methyltransferase activity"/>
    <property type="evidence" value="ECO:0007669"/>
    <property type="project" value="InterPro"/>
</dbReference>
<reference evidence="4 5" key="1">
    <citation type="submission" date="2012-01" db="EMBL/GenBank/DDBJ databases">
        <title>The Genome Sequence of Scardovia wiggsiae F0424.</title>
        <authorList>
            <consortium name="The Broad Institute Genome Sequencing Platform"/>
            <person name="Earl A."/>
            <person name="Ward D."/>
            <person name="Feldgarden M."/>
            <person name="Gevers D."/>
            <person name="Izard J."/>
            <person name="Ganesan A."/>
            <person name="Baranova O.V."/>
            <person name="Blanton J.M."/>
            <person name="Tanner A.C."/>
            <person name="Mathney J."/>
            <person name="Dewhirst F.E."/>
            <person name="Young S.K."/>
            <person name="Zeng Q."/>
            <person name="Gargeya S."/>
            <person name="Fitzgerald M."/>
            <person name="Haas B."/>
            <person name="Abouelleil A."/>
            <person name="Alvarado L."/>
            <person name="Arachchi H.M."/>
            <person name="Berlin A."/>
            <person name="Chapman S.B."/>
            <person name="Gearin G."/>
            <person name="Goldberg J."/>
            <person name="Griggs A."/>
            <person name="Gujja S."/>
            <person name="Hansen M."/>
            <person name="Heiman D."/>
            <person name="Howarth C."/>
            <person name="Larimer J."/>
            <person name="Lui A."/>
            <person name="MacDonald P.J.P."/>
            <person name="McCowen C."/>
            <person name="Montmayeur A."/>
            <person name="Murphy C."/>
            <person name="Neiman D."/>
            <person name="Pearson M."/>
            <person name="Priest M."/>
            <person name="Roberts A."/>
            <person name="Saif S."/>
            <person name="Shea T."/>
            <person name="Sisk P."/>
            <person name="Stolte C."/>
            <person name="Sykes S."/>
            <person name="Wortman J."/>
            <person name="Nusbaum C."/>
            <person name="Birren B."/>
        </authorList>
    </citation>
    <scope>NUCLEOTIDE SEQUENCE [LARGE SCALE GENOMIC DNA]</scope>
    <source>
        <strain evidence="4 5">F0424</strain>
    </source>
</reference>
<evidence type="ECO:0000256" key="1">
    <source>
        <dbReference type="ARBA" id="ARBA00022603"/>
    </source>
</evidence>
<dbReference type="InterPro" id="IPR007848">
    <property type="entry name" value="Small_mtfrase_dom"/>
</dbReference>
<gene>
    <name evidence="4" type="ORF">HMPREF9156_01084</name>
</gene>
<dbReference type="PANTHER" id="PTHR47816:SF4">
    <property type="entry name" value="RIBOSOMAL RNA SMALL SUBUNIT METHYLTRANSFERASE C"/>
    <property type="match status" value="1"/>
</dbReference>
<dbReference type="HOGENOM" id="CLU_018398_7_0_11"/>
<dbReference type="PANTHER" id="PTHR47816">
    <property type="entry name" value="RIBOSOMAL RNA SMALL SUBUNIT METHYLTRANSFERASE C"/>
    <property type="match status" value="1"/>
</dbReference>
<dbReference type="Gene3D" id="3.40.50.150">
    <property type="entry name" value="Vaccinia Virus protein VP39"/>
    <property type="match status" value="1"/>
</dbReference>
<evidence type="ECO:0000313" key="5">
    <source>
        <dbReference type="Proteomes" id="UP000006415"/>
    </source>
</evidence>
<dbReference type="InterPro" id="IPR046977">
    <property type="entry name" value="RsmC/RlmG"/>
</dbReference>
<keyword evidence="2" id="KW-0808">Transferase</keyword>
<dbReference type="SUPFAM" id="SSF53335">
    <property type="entry name" value="S-adenosyl-L-methionine-dependent methyltransferases"/>
    <property type="match status" value="1"/>
</dbReference>
<name>J0WYD6_9BIFI</name>
<dbReference type="InterPro" id="IPR029063">
    <property type="entry name" value="SAM-dependent_MTases_sf"/>
</dbReference>
<evidence type="ECO:0000259" key="3">
    <source>
        <dbReference type="Pfam" id="PF05175"/>
    </source>
</evidence>
<dbReference type="Proteomes" id="UP000006415">
    <property type="component" value="Unassembled WGS sequence"/>
</dbReference>
<dbReference type="EMBL" id="AGZS01000006">
    <property type="protein sequence ID" value="EJD64589.1"/>
    <property type="molecule type" value="Genomic_DNA"/>
</dbReference>
<dbReference type="RefSeq" id="WP_007148147.1">
    <property type="nucleotide sequence ID" value="NZ_AKCI01000001.1"/>
</dbReference>
<proteinExistence type="predicted"/>
<evidence type="ECO:0000256" key="2">
    <source>
        <dbReference type="ARBA" id="ARBA00022679"/>
    </source>
</evidence>
<sequence>MAEQYFSADPSSADTRSTIHTVIRGIPTDMAVSNGVFSAHRLDPGTAVLLKDAPGAAADINEGRKVLNCLDLGCGWGPIAVALAREYPEASVWATDINERAVSLTRYNAQQNRLANIKTGTPESLVTEYGDEWVRTGFDMIWSNPPIRIGKEALHELLMMYLPRLNTNGYAYLVVQKNLGADSLIPWLDISLNVGPGDKTALSSGRVGYTVRKYSSSKGYRVIEVHRLPASGESA</sequence>
<keyword evidence="1" id="KW-0489">Methyltransferase</keyword>
<keyword evidence="5" id="KW-1185">Reference proteome</keyword>
<dbReference type="CDD" id="cd02440">
    <property type="entry name" value="AdoMet_MTases"/>
    <property type="match status" value="1"/>
</dbReference>
<protein>
    <recommendedName>
        <fullName evidence="3">Methyltransferase small domain-containing protein</fullName>
    </recommendedName>
</protein>
<evidence type="ECO:0000313" key="4">
    <source>
        <dbReference type="EMBL" id="EJD64589.1"/>
    </source>
</evidence>